<dbReference type="AlphaFoldDB" id="A0A5B9E6K0"/>
<organism evidence="1 2">
    <name type="scientific">Terriglobus albidus</name>
    <dbReference type="NCBI Taxonomy" id="1592106"/>
    <lineage>
        <taxon>Bacteria</taxon>
        <taxon>Pseudomonadati</taxon>
        <taxon>Acidobacteriota</taxon>
        <taxon>Terriglobia</taxon>
        <taxon>Terriglobales</taxon>
        <taxon>Acidobacteriaceae</taxon>
        <taxon>Terriglobus</taxon>
    </lineage>
</organism>
<protein>
    <submittedName>
        <fullName evidence="1">Uncharacterized protein</fullName>
    </submittedName>
</protein>
<evidence type="ECO:0000313" key="2">
    <source>
        <dbReference type="Proteomes" id="UP000321820"/>
    </source>
</evidence>
<reference evidence="1 2" key="1">
    <citation type="submission" date="2019-08" db="EMBL/GenBank/DDBJ databases">
        <title>Complete genome sequence of Terriglobus albidus strain ORNL.</title>
        <authorList>
            <person name="Podar M."/>
        </authorList>
    </citation>
    <scope>NUCLEOTIDE SEQUENCE [LARGE SCALE GENOMIC DNA]</scope>
    <source>
        <strain evidence="1 2">ORNL</strain>
    </source>
</reference>
<proteinExistence type="predicted"/>
<gene>
    <name evidence="1" type="ORF">FTW19_03865</name>
</gene>
<sequence>MLQGLVSGIGVWIVALAVLLQAPLMQAAAGNGSLKLYEVAGAGGLAGATYRQDTIILFNPTASTYNCSTCAIQLHSGTSNTASWTVYKLPTLAIPAGGYYMISASSPTLSTSGALAPIAYDYRLKTIEGTTVDGTSGDNILSSTVQAIALTNTQTVLTASSAAQCGTGSQLLDFLGYGSDIATNSATTATPATCYAGAGEAYYDGSSQYGRQLGSLRKNPCIDAFNNATDWANAPLVFLNSSSTKTPCSTGTQLSAVVTATPTNPGVSETVTVTAAVTKATSPASSGIVAKLNFDSVYYGSTALQMYDDGTHGDATANDGTYTVTTTIPATAASGFTYSTNVTVTDAVGNSYIGSTRLTIAIGTISMTTPSTTADVSAGGVLKFPITLTGQHGYGGILNITCTGTPNANSLGVPISTQCVSTPPEVTLTSNGTATISLAIATGTTSMAGIAPSMKTPLCFAGIAGLGLLVFSLRKRCLLPALLSVLAVFLVLQTTGCGTNAGLGNTAAASGTYVYTVTATDSNLSTVTNSLNFTITVK</sequence>
<dbReference type="Proteomes" id="UP000321820">
    <property type="component" value="Chromosome"/>
</dbReference>
<keyword evidence="2" id="KW-1185">Reference proteome</keyword>
<accession>A0A5B9E6K0</accession>
<name>A0A5B9E6K0_9BACT</name>
<dbReference type="RefSeq" id="WP_147646417.1">
    <property type="nucleotide sequence ID" value="NZ_CP042806.1"/>
</dbReference>
<dbReference type="NCBIfam" id="NF041940">
    <property type="entry name" value="choice_anch_X"/>
    <property type="match status" value="1"/>
</dbReference>
<dbReference type="EMBL" id="CP042806">
    <property type="protein sequence ID" value="QEE27224.1"/>
    <property type="molecule type" value="Genomic_DNA"/>
</dbReference>
<evidence type="ECO:0000313" key="1">
    <source>
        <dbReference type="EMBL" id="QEE27224.1"/>
    </source>
</evidence>
<dbReference type="KEGG" id="talb:FTW19_03865"/>
<dbReference type="OrthoDB" id="109316at2"/>